<feature type="transmembrane region" description="Helical" evidence="4">
    <location>
        <begin position="2349"/>
        <end position="2368"/>
    </location>
</feature>
<dbReference type="InterPro" id="IPR000884">
    <property type="entry name" value="TSP1_rpt"/>
</dbReference>
<dbReference type="InterPro" id="IPR036383">
    <property type="entry name" value="TSP1_rpt_sf"/>
</dbReference>
<dbReference type="GO" id="GO:0005230">
    <property type="term" value="F:extracellular ligand-gated monoatomic ion channel activity"/>
    <property type="evidence" value="ECO:0007669"/>
    <property type="project" value="InterPro"/>
</dbReference>
<dbReference type="EMBL" id="GL442063">
    <property type="protein sequence ID" value="EFN63969.1"/>
    <property type="molecule type" value="Genomic_DNA"/>
</dbReference>
<comment type="subcellular location">
    <subcellularLocation>
        <location evidence="1">Membrane</location>
        <topology evidence="1">Multi-pass membrane protein</topology>
    </subcellularLocation>
</comment>
<name>E2ARG0_CAMFO</name>
<organism evidence="7">
    <name type="scientific">Camponotus floridanus</name>
    <name type="common">Florida carpenter ant</name>
    <dbReference type="NCBI Taxonomy" id="104421"/>
    <lineage>
        <taxon>Eukaryota</taxon>
        <taxon>Metazoa</taxon>
        <taxon>Ecdysozoa</taxon>
        <taxon>Arthropoda</taxon>
        <taxon>Hexapoda</taxon>
        <taxon>Insecta</taxon>
        <taxon>Pterygota</taxon>
        <taxon>Neoptera</taxon>
        <taxon>Endopterygota</taxon>
        <taxon>Hymenoptera</taxon>
        <taxon>Apocrita</taxon>
        <taxon>Aculeata</taxon>
        <taxon>Formicoidea</taxon>
        <taxon>Formicidae</taxon>
        <taxon>Formicinae</taxon>
        <taxon>Camponotus</taxon>
    </lineage>
</organism>
<evidence type="ECO:0000313" key="6">
    <source>
        <dbReference type="EMBL" id="EFN63969.1"/>
    </source>
</evidence>
<keyword evidence="4" id="KW-0812">Transmembrane</keyword>
<dbReference type="InterPro" id="IPR006202">
    <property type="entry name" value="Neur_chan_lig-bd"/>
</dbReference>
<feature type="transmembrane region" description="Helical" evidence="4">
    <location>
        <begin position="1631"/>
        <end position="1652"/>
    </location>
</feature>
<feature type="compositionally biased region" description="Polar residues" evidence="3">
    <location>
        <begin position="1120"/>
        <end position="1144"/>
    </location>
</feature>
<feature type="transmembrane region" description="Helical" evidence="4">
    <location>
        <begin position="2322"/>
        <end position="2343"/>
    </location>
</feature>
<feature type="compositionally biased region" description="Polar residues" evidence="3">
    <location>
        <begin position="869"/>
        <end position="878"/>
    </location>
</feature>
<feature type="transmembrane region" description="Helical" evidence="4">
    <location>
        <begin position="2380"/>
        <end position="2401"/>
    </location>
</feature>
<dbReference type="InterPro" id="IPR035914">
    <property type="entry name" value="Sperma_CUB_dom_sf"/>
</dbReference>
<dbReference type="Gene3D" id="2.70.170.10">
    <property type="entry name" value="Neurotransmitter-gated ion-channel ligand-binding domain"/>
    <property type="match status" value="3"/>
</dbReference>
<protein>
    <submittedName>
        <fullName evidence="6">Acetylcholine receptor subunit alpha-like 2</fullName>
    </submittedName>
</protein>
<dbReference type="InterPro" id="IPR038877">
    <property type="entry name" value="THSD1"/>
</dbReference>
<feature type="compositionally biased region" description="Basic and acidic residues" evidence="3">
    <location>
        <begin position="1216"/>
        <end position="1228"/>
    </location>
</feature>
<keyword evidence="2" id="KW-1015">Disulfide bond</keyword>
<feature type="transmembrane region" description="Helical" evidence="4">
    <location>
        <begin position="1600"/>
        <end position="1619"/>
    </location>
</feature>
<feature type="compositionally biased region" description="Basic and acidic residues" evidence="3">
    <location>
        <begin position="1179"/>
        <end position="1194"/>
    </location>
</feature>
<dbReference type="STRING" id="104421.E2ARG0"/>
<dbReference type="InParanoid" id="E2ARG0"/>
<feature type="compositionally biased region" description="Polar residues" evidence="3">
    <location>
        <begin position="1169"/>
        <end position="1178"/>
    </location>
</feature>
<dbReference type="Pfam" id="PF02931">
    <property type="entry name" value="Neur_chan_LBD"/>
    <property type="match status" value="3"/>
</dbReference>
<keyword evidence="6" id="KW-0675">Receptor</keyword>
<reference evidence="6 7" key="1">
    <citation type="journal article" date="2010" name="Science">
        <title>Genomic comparison of the ants Camponotus floridanus and Harpegnathos saltator.</title>
        <authorList>
            <person name="Bonasio R."/>
            <person name="Zhang G."/>
            <person name="Ye C."/>
            <person name="Mutti N.S."/>
            <person name="Fang X."/>
            <person name="Qin N."/>
            <person name="Donahue G."/>
            <person name="Yang P."/>
            <person name="Li Q."/>
            <person name="Li C."/>
            <person name="Zhang P."/>
            <person name="Huang Z."/>
            <person name="Berger S.L."/>
            <person name="Reinberg D."/>
            <person name="Wang J."/>
            <person name="Liebig J."/>
        </authorList>
    </citation>
    <scope>NUCLEOTIDE SEQUENCE [LARGE SCALE GENOMIC DNA]</scope>
    <source>
        <strain evidence="7">C129</strain>
    </source>
</reference>
<dbReference type="Gene3D" id="1.20.58.390">
    <property type="entry name" value="Neurotransmitter-gated ion-channel transmembrane domain"/>
    <property type="match status" value="1"/>
</dbReference>
<dbReference type="PROSITE" id="PS50092">
    <property type="entry name" value="TSP1"/>
    <property type="match status" value="1"/>
</dbReference>
<feature type="compositionally biased region" description="Basic and acidic residues" evidence="3">
    <location>
        <begin position="1028"/>
        <end position="1041"/>
    </location>
</feature>
<feature type="compositionally biased region" description="Basic and acidic residues" evidence="3">
    <location>
        <begin position="909"/>
        <end position="922"/>
    </location>
</feature>
<dbReference type="SUPFAM" id="SSF49854">
    <property type="entry name" value="Spermadhesin, CUB domain"/>
    <property type="match status" value="1"/>
</dbReference>
<feature type="region of interest" description="Disordered" evidence="3">
    <location>
        <begin position="975"/>
        <end position="994"/>
    </location>
</feature>
<proteinExistence type="predicted"/>
<dbReference type="OMA" id="CEYDSEV"/>
<dbReference type="Gene3D" id="2.60.120.290">
    <property type="entry name" value="Spermadhesin, CUB domain"/>
    <property type="match status" value="1"/>
</dbReference>
<feature type="domain" description="Neurotransmitter-gated ion-channel ligand-binding" evidence="5">
    <location>
        <begin position="1362"/>
        <end position="1566"/>
    </location>
</feature>
<keyword evidence="4" id="KW-1133">Transmembrane helix</keyword>
<feature type="region of interest" description="Disordered" evidence="3">
    <location>
        <begin position="869"/>
        <end position="934"/>
    </location>
</feature>
<feature type="transmembrane region" description="Helical" evidence="4">
    <location>
        <begin position="1573"/>
        <end position="1593"/>
    </location>
</feature>
<feature type="compositionally biased region" description="Polar residues" evidence="3">
    <location>
        <begin position="889"/>
        <end position="908"/>
    </location>
</feature>
<evidence type="ECO:0000256" key="1">
    <source>
        <dbReference type="ARBA" id="ARBA00004141"/>
    </source>
</evidence>
<dbReference type="PANTHER" id="PTHR16311:SF3">
    <property type="entry name" value="THROMBOSPONDIN TYPE-1 DOMAIN-CONTAINING PROTEIN 1"/>
    <property type="match status" value="1"/>
</dbReference>
<dbReference type="SUPFAM" id="SSF82895">
    <property type="entry name" value="TSP-1 type 1 repeat"/>
    <property type="match status" value="1"/>
</dbReference>
<feature type="compositionally biased region" description="Low complexity" evidence="3">
    <location>
        <begin position="1042"/>
        <end position="1064"/>
    </location>
</feature>
<feature type="region of interest" description="Disordered" evidence="3">
    <location>
        <begin position="1027"/>
        <end position="1067"/>
    </location>
</feature>
<dbReference type="FunFam" id="2.70.170.10:FF:000028">
    <property type="entry name" value="AcetylCholine Receptor"/>
    <property type="match status" value="2"/>
</dbReference>
<dbReference type="PANTHER" id="PTHR16311">
    <property type="entry name" value="THROMBOSPONDIN TYPE I DOMAIN-CONTAINING 1"/>
    <property type="match status" value="1"/>
</dbReference>
<evidence type="ECO:0000256" key="3">
    <source>
        <dbReference type="SAM" id="MobiDB-lite"/>
    </source>
</evidence>
<evidence type="ECO:0000256" key="2">
    <source>
        <dbReference type="ARBA" id="ARBA00023157"/>
    </source>
</evidence>
<dbReference type="GO" id="GO:0071944">
    <property type="term" value="C:cell periphery"/>
    <property type="evidence" value="ECO:0007669"/>
    <property type="project" value="TreeGrafter"/>
</dbReference>
<feature type="compositionally biased region" description="Low complexity" evidence="3">
    <location>
        <begin position="1195"/>
        <end position="1211"/>
    </location>
</feature>
<dbReference type="InterPro" id="IPR036734">
    <property type="entry name" value="Neur_chan_lig-bd_sf"/>
</dbReference>
<dbReference type="SMART" id="SM00209">
    <property type="entry name" value="TSP1"/>
    <property type="match status" value="1"/>
</dbReference>
<dbReference type="Proteomes" id="UP000000311">
    <property type="component" value="Unassembled WGS sequence"/>
</dbReference>
<feature type="transmembrane region" description="Helical" evidence="4">
    <location>
        <begin position="1719"/>
        <end position="1743"/>
    </location>
</feature>
<keyword evidence="4" id="KW-0472">Membrane</keyword>
<accession>E2ARG0</accession>
<gene>
    <name evidence="6" type="ORF">EAG_09582</name>
</gene>
<feature type="compositionally biased region" description="Basic and acidic residues" evidence="3">
    <location>
        <begin position="1145"/>
        <end position="1166"/>
    </location>
</feature>
<dbReference type="FunFam" id="2.20.100.10:FF:000001">
    <property type="entry name" value="semaphorin-5A isoform X1"/>
    <property type="match status" value="1"/>
</dbReference>
<dbReference type="GO" id="GO:0016020">
    <property type="term" value="C:membrane"/>
    <property type="evidence" value="ECO:0007669"/>
    <property type="project" value="UniProtKB-SubCell"/>
</dbReference>
<feature type="region of interest" description="Disordered" evidence="3">
    <location>
        <begin position="1120"/>
        <end position="1228"/>
    </location>
</feature>
<sequence length="2499" mass="282506">MVQCRDTADRYGGERTMPDFDFPPRSNCGVALRVQHVQLYRVADFQKRSAGVQNVRTQTGITRSIVDVREPILLKVLVPPTHTALSGDVTVFILDSAETESFAISTNTVITNDTNGMKKDEEDKIDPEKNEINGSHEPLVLRVLYVDGLTSELIGDIPLNTLPHKGENISVIIPCGIFSRGGIYTLRLQYKFSTVAARYNTAITGLPEIEMSSALDVKWPIPSLLLESQHFGTYPSQPVIATIKYNGISCVPDNGIPVAAYSLQLIYCGTTTAACDPQNNSRTQVLYYEEINGFTSPKVIELKCDFFGLAGNYALRLKASDINPSAPTTSAYIKVEWSDEFSFNVHARSIYPCEGSAGISVLFQYPACRLQGDRIRVYGRLRADVSSLAPPSALHYIAELKAAPGKHSLNFDCDIFTEKFIEYCFVYVSQAITGAMAEVKLACIPTFPLLENDAAGWGPWSAWSPCSSSCVGGTRNRYRFCDTPPPKYGAKFCQGKAVETESCGGTGRIDFQEAWNTEGWECRHGTTLAATRPEVTAQIGLQCRCGCIINFHDQILNKILAANTQACPGRSFWLLQAKSDYVIRLHLDQTQFPCPGQYFRIRDGDSRSAELLTDIAFDKSAPATGTIFSSGQNLLLEFFSDESTASGDSCVGGFLGHASMFKKLYEKNKTLLSSETSSTSTVERWIFWGPAHLATASLLILIFFISIFLALQFALKYRKYHIAEDLDTLSEHSGCSDTMERAKSMSSTTLISEVVSLVGLPRKCTPRLSKRKLAPCAVEDGYDSSETLAEYEDETSLSSTTLKQDNEESSIERSIIPNKLHVNETSSIVSAIMAVGQPEVKYAQPVKLRTLGSNTPAVDKLISDDTTCQSTASITNSPHIARPHHYASNPLQSKDSTSSPLSGVSTLRSGKETKDRRNRERLLQGPGSEFSLTNPETDMELDYYDYNVANAGAAPGSYLGMDPAFLLWIPPLSMSEDSEGPSADRPDCFQGTTASPTLFRLPEEITEGATLTPAEYRRMRQRLASNVEETRLSNFEQKRQDSTSSSSSSKNDSSSGGSALSEDSINSEGRAARLNERLLPIHRILEDSRTRVSEESLCGQLGTDRTQCIIPNRLQATKFDFSQEQDTSSRSSQQGSYVNITDNVTKSEDKAEKSKQTSKRYTEDAMLHNATSKSFFNQKTKDVSQEDKRNRYFKNENTSSKNTSGKSSSKTQGYVDGREKDLQDAKDDSKSDILLTNLNVTSNQCKYRDFMQFTQPREMNKLSDCTNIPMIEFSGPRLNSPATARRLTTDNFNISLSKKEIQSPDYGVESDIKVESHDSFYDLIRENEDGIKFADDDDDYIDNRANIVQLKCKKLEDTPLLRLKRKLLCNYDSSIHPNHFKSNATVVTLRLMPKLMELENDHAILSLHSWITLTWSDPQLIWTPHDYDGINFVNVKSWEIWTPNLYVYNSGDMSEYQLELPEMKCLFFNEGFVSCVPAVKFVAKCDPDYTDFPYEKYQCRITLGSWRHTGVEVDYQLDRDGITMDGYENNAMWDLKFINVVKEMKTHKCCPNDTFPTIDYNFLLTRYHQTNHIVNTIPAIVLIFLTLTVLCLDPKSIERIALASVNFICHLLCLYHMYWHLPYNGINIPKIFIFYGESVVLATLVIVLTVLLRKLEDMNTKMPNWISSMTMFVLSNSISRFLILKDNETKVADKNIVTEENSNVPKSETKMKAPSWKHFATTIDWLSFICVILTYIITLIIFVNSLSVQENVVTDGCKNLEDTTPLLRLKNYLFCKYDSTVRPNNHNIVTNVSLRLIPKMMEYLDDQGVLTLHSWMSFSWTDTHLVWMPNNFGGINYIQVKSYNLWVPDLGVYNSGDLSNDLLELPATDCLVFNTGSVICVPAVKYISKCEGDYTYWPYDQQKCRIVLGSWSYAGEEVDFHLKENGIYMDSYENNTSYDLKFIDAVKHVKKYKCCPNDTFPKIDYTFLLTRHYGINHKTIVTPAIALIFLTLTVLWLDSRSIERTAVASVNFICHLLCIYDLHWQLPYNGSNPPNILLFYRDSLALATFSLILTTLLRKLQDISTDMPSWISSTTMFILNNKAGRFLILNDEESKIAASNNCNDVESKSPMSRLKKSLLCEYDSEVRPVQNNNNKTRVTFRMIPHFFRYTFEEELFELHTWIGMGWLDSHLTWNPEQYDNIKWITISSNQIWVPDILIHNERIGESSLGNSHSKCWVEKHGMVQLLTVAKYVTYCFADNTWWPYNIMNCTIQIGSWSHSGDEIDLVPLQNMSLELVSKDVEWDLLKMYVTRWESKYKFNEGSTAKMLSYHFILRRHSGIIRIAYILPSIVLMVMILTALWLEPKSFERMIIANISFICHLLCIQAIHWEVPKSGFNVPKLIIFYESSFAIASFTLILTSILRHLQEFTTEPPTWISVSTTSILRSRIGQILLVSILDPAITAKIEIDADDNTDLVQSSSKKSPWTYVIVLIGWFAFLGVLLTYIILLSTYFPTHYTVVP</sequence>
<dbReference type="InterPro" id="IPR038050">
    <property type="entry name" value="Neuro_actylchol_rec"/>
</dbReference>
<feature type="domain" description="Neurotransmitter-gated ion-channel ligand-binding" evidence="5">
    <location>
        <begin position="1768"/>
        <end position="1972"/>
    </location>
</feature>
<evidence type="ECO:0000256" key="4">
    <source>
        <dbReference type="SAM" id="Phobius"/>
    </source>
</evidence>
<dbReference type="OrthoDB" id="446173at2759"/>
<dbReference type="CDD" id="cd18989">
    <property type="entry name" value="LGIC_ECD_cation"/>
    <property type="match status" value="3"/>
</dbReference>
<evidence type="ECO:0000259" key="5">
    <source>
        <dbReference type="Pfam" id="PF02931"/>
    </source>
</evidence>
<dbReference type="SUPFAM" id="SSF90112">
    <property type="entry name" value="Neurotransmitter-gated ion-channel transmembrane pore"/>
    <property type="match status" value="1"/>
</dbReference>
<keyword evidence="7" id="KW-1185">Reference proteome</keyword>
<dbReference type="Pfam" id="PF00090">
    <property type="entry name" value="TSP_1"/>
    <property type="match status" value="1"/>
</dbReference>
<feature type="transmembrane region" description="Helical" evidence="4">
    <location>
        <begin position="2038"/>
        <end position="2057"/>
    </location>
</feature>
<feature type="domain" description="Neurotransmitter-gated ion-channel ligand-binding" evidence="5">
    <location>
        <begin position="2112"/>
        <end position="2316"/>
    </location>
</feature>
<dbReference type="SUPFAM" id="SSF63712">
    <property type="entry name" value="Nicotinic receptor ligand binding domain-like"/>
    <property type="match status" value="3"/>
</dbReference>
<dbReference type="Gene3D" id="2.20.100.10">
    <property type="entry name" value="Thrombospondin type-1 (TSP1) repeat"/>
    <property type="match status" value="1"/>
</dbReference>
<evidence type="ECO:0000313" key="7">
    <source>
        <dbReference type="Proteomes" id="UP000000311"/>
    </source>
</evidence>
<feature type="transmembrane region" description="Helical" evidence="4">
    <location>
        <begin position="2464"/>
        <end position="2486"/>
    </location>
</feature>
<feature type="transmembrane region" description="Helical" evidence="4">
    <location>
        <begin position="1980"/>
        <end position="1997"/>
    </location>
</feature>
<dbReference type="InterPro" id="IPR036719">
    <property type="entry name" value="Neuro-gated_channel_TM_sf"/>
</dbReference>